<organism evidence="1">
    <name type="scientific">marine sediment metagenome</name>
    <dbReference type="NCBI Taxonomy" id="412755"/>
    <lineage>
        <taxon>unclassified sequences</taxon>
        <taxon>metagenomes</taxon>
        <taxon>ecological metagenomes</taxon>
    </lineage>
</organism>
<sequence length="57" mass="6732">MHENKKHIKVISVCCNCKGEGHFDSPVWNECPFCRGRSWIYYKVINGERQFRGMKIA</sequence>
<dbReference type="InterPro" id="IPR036410">
    <property type="entry name" value="HSP_DnaJ_Cys-rich_dom_sf"/>
</dbReference>
<proteinExistence type="predicted"/>
<dbReference type="EMBL" id="LAZR01012392">
    <property type="protein sequence ID" value="KKM27073.1"/>
    <property type="molecule type" value="Genomic_DNA"/>
</dbReference>
<evidence type="ECO:0000313" key="1">
    <source>
        <dbReference type="EMBL" id="KKM27073.1"/>
    </source>
</evidence>
<dbReference type="SUPFAM" id="SSF57938">
    <property type="entry name" value="DnaJ/Hsp40 cysteine-rich domain"/>
    <property type="match status" value="1"/>
</dbReference>
<reference evidence="1" key="1">
    <citation type="journal article" date="2015" name="Nature">
        <title>Complex archaea that bridge the gap between prokaryotes and eukaryotes.</title>
        <authorList>
            <person name="Spang A."/>
            <person name="Saw J.H."/>
            <person name="Jorgensen S.L."/>
            <person name="Zaremba-Niedzwiedzka K."/>
            <person name="Martijn J."/>
            <person name="Lind A.E."/>
            <person name="van Eijk R."/>
            <person name="Schleper C."/>
            <person name="Guy L."/>
            <person name="Ettema T.J."/>
        </authorList>
    </citation>
    <scope>NUCLEOTIDE SEQUENCE</scope>
</reference>
<gene>
    <name evidence="1" type="ORF">LCGC14_1578500</name>
</gene>
<accession>A0A0F9KYJ4</accession>
<name>A0A0F9KYJ4_9ZZZZ</name>
<protein>
    <submittedName>
        <fullName evidence="1">Uncharacterized protein</fullName>
    </submittedName>
</protein>
<dbReference type="AlphaFoldDB" id="A0A0F9KYJ4"/>
<comment type="caution">
    <text evidence="1">The sequence shown here is derived from an EMBL/GenBank/DDBJ whole genome shotgun (WGS) entry which is preliminary data.</text>
</comment>